<comment type="similarity">
    <text evidence="8">Belongs to the tRNA nucleotidyltransferase/poly(A) polymerase family.</text>
</comment>
<evidence type="ECO:0000256" key="5">
    <source>
        <dbReference type="ARBA" id="ARBA00022723"/>
    </source>
</evidence>
<dbReference type="InterPro" id="IPR050264">
    <property type="entry name" value="Bact_CCA-adding_enz_type3_sf"/>
</dbReference>
<sequence>MSDIYQLERQSWMEATATRRVMDALRAGGQDVRFVGGCVRDSLVGREIKDIDIATPDRPEVVITLLENAGIKAIPTGMDHGTITAVCNHKVFEITTLRLDVETDGRHAKVIFTDSWVEDAARRDLTMNALSANLEGVVYDPFDGVKDLREKRIRFVGDAVTRIEEDALRLLRFFRFQAWYGGDDIDAVGLEAARKKAPLLKGLSAERIHSELMRLLAAPDPGSVLKHMLDNNIFTTFLPEVVTTDIFDAFIKLEGRCDPLVRLVALTMVANKTMGCPKDTIFSIPDRLRFSTAEKEHFLSLVRPAYNINSKIDDATFREAIYRIGSGLVSDLLRLSMARTGEGFGNQKALELSRKIESWQPVFFPLQGRDLIKAGFKPGPKMGRLLKITEQWWIEQAFVPDYDQCLAYAMK</sequence>
<comment type="cofactor">
    <cofactor evidence="1">
        <name>Mg(2+)</name>
        <dbReference type="ChEBI" id="CHEBI:18420"/>
    </cofactor>
</comment>
<dbReference type="InterPro" id="IPR032828">
    <property type="entry name" value="PolyA_RNA-bd"/>
</dbReference>
<gene>
    <name evidence="11" type="ORF">ACFSKO_01610</name>
</gene>
<proteinExistence type="inferred from homology"/>
<keyword evidence="7" id="KW-0460">Magnesium</keyword>
<evidence type="ECO:0000256" key="6">
    <source>
        <dbReference type="ARBA" id="ARBA00022741"/>
    </source>
</evidence>
<keyword evidence="8" id="KW-0694">RNA-binding</keyword>
<dbReference type="Pfam" id="PF01743">
    <property type="entry name" value="PolyA_pol"/>
    <property type="match status" value="1"/>
</dbReference>
<feature type="domain" description="Poly A polymerase head" evidence="9">
    <location>
        <begin position="33"/>
        <end position="154"/>
    </location>
</feature>
<evidence type="ECO:0000256" key="4">
    <source>
        <dbReference type="ARBA" id="ARBA00022695"/>
    </source>
</evidence>
<reference evidence="12" key="1">
    <citation type="journal article" date="2019" name="Int. J. Syst. Evol. Microbiol.">
        <title>The Global Catalogue of Microorganisms (GCM) 10K type strain sequencing project: providing services to taxonomists for standard genome sequencing and annotation.</title>
        <authorList>
            <consortium name="The Broad Institute Genomics Platform"/>
            <consortium name="The Broad Institute Genome Sequencing Center for Infectious Disease"/>
            <person name="Wu L."/>
            <person name="Ma J."/>
        </authorList>
    </citation>
    <scope>NUCLEOTIDE SEQUENCE [LARGE SCALE GENOMIC DNA]</scope>
    <source>
        <strain evidence="12">CGMCC 4.7192</strain>
    </source>
</reference>
<protein>
    <submittedName>
        <fullName evidence="11">CCA tRNA nucleotidyltransferase</fullName>
    </submittedName>
</protein>
<dbReference type="Gene3D" id="1.10.3090.10">
    <property type="entry name" value="cca-adding enzyme, domain 2"/>
    <property type="match status" value="1"/>
</dbReference>
<keyword evidence="3" id="KW-0819">tRNA processing</keyword>
<evidence type="ECO:0000259" key="10">
    <source>
        <dbReference type="Pfam" id="PF12627"/>
    </source>
</evidence>
<dbReference type="SUPFAM" id="SSF81301">
    <property type="entry name" value="Nucleotidyltransferase"/>
    <property type="match status" value="1"/>
</dbReference>
<dbReference type="RefSeq" id="WP_380247707.1">
    <property type="nucleotide sequence ID" value="NZ_JBHUII010000001.1"/>
</dbReference>
<dbReference type="Proteomes" id="UP001597294">
    <property type="component" value="Unassembled WGS sequence"/>
</dbReference>
<keyword evidence="2 8" id="KW-0808">Transferase</keyword>
<keyword evidence="4" id="KW-0548">Nucleotidyltransferase</keyword>
<dbReference type="InterPro" id="IPR043519">
    <property type="entry name" value="NT_sf"/>
</dbReference>
<evidence type="ECO:0000313" key="12">
    <source>
        <dbReference type="Proteomes" id="UP001597294"/>
    </source>
</evidence>
<dbReference type="Pfam" id="PF12627">
    <property type="entry name" value="PolyA_pol_RNAbd"/>
    <property type="match status" value="1"/>
</dbReference>
<accession>A0ABW5BF70</accession>
<dbReference type="PANTHER" id="PTHR46173:SF1">
    <property type="entry name" value="CCA TRNA NUCLEOTIDYLTRANSFERASE 1, MITOCHONDRIAL"/>
    <property type="match status" value="1"/>
</dbReference>
<evidence type="ECO:0000256" key="7">
    <source>
        <dbReference type="ARBA" id="ARBA00022842"/>
    </source>
</evidence>
<dbReference type="SUPFAM" id="SSF81891">
    <property type="entry name" value="Poly A polymerase C-terminal region-like"/>
    <property type="match status" value="1"/>
</dbReference>
<keyword evidence="12" id="KW-1185">Reference proteome</keyword>
<dbReference type="InterPro" id="IPR002646">
    <property type="entry name" value="PolA_pol_head_dom"/>
</dbReference>
<evidence type="ECO:0000256" key="8">
    <source>
        <dbReference type="RuleBase" id="RU003953"/>
    </source>
</evidence>
<organism evidence="11 12">
    <name type="scientific">Kiloniella antarctica</name>
    <dbReference type="NCBI Taxonomy" id="1550907"/>
    <lineage>
        <taxon>Bacteria</taxon>
        <taxon>Pseudomonadati</taxon>
        <taxon>Pseudomonadota</taxon>
        <taxon>Alphaproteobacteria</taxon>
        <taxon>Rhodospirillales</taxon>
        <taxon>Kiloniellaceae</taxon>
        <taxon>Kiloniella</taxon>
    </lineage>
</organism>
<dbReference type="Gene3D" id="3.30.460.10">
    <property type="entry name" value="Beta Polymerase, domain 2"/>
    <property type="match status" value="1"/>
</dbReference>
<comment type="caution">
    <text evidence="11">The sequence shown here is derived from an EMBL/GenBank/DDBJ whole genome shotgun (WGS) entry which is preliminary data.</text>
</comment>
<dbReference type="PANTHER" id="PTHR46173">
    <property type="entry name" value="CCA TRNA NUCLEOTIDYLTRANSFERASE 1, MITOCHONDRIAL"/>
    <property type="match status" value="1"/>
</dbReference>
<keyword evidence="5" id="KW-0479">Metal-binding</keyword>
<feature type="domain" description="tRNA nucleotidyltransferase/poly(A) polymerase RNA and SrmB- binding" evidence="10">
    <location>
        <begin position="190"/>
        <end position="241"/>
    </location>
</feature>
<evidence type="ECO:0000256" key="1">
    <source>
        <dbReference type="ARBA" id="ARBA00001946"/>
    </source>
</evidence>
<name>A0ABW5BF70_9PROT</name>
<evidence type="ECO:0000256" key="3">
    <source>
        <dbReference type="ARBA" id="ARBA00022694"/>
    </source>
</evidence>
<evidence type="ECO:0000313" key="11">
    <source>
        <dbReference type="EMBL" id="MFD2204285.1"/>
    </source>
</evidence>
<evidence type="ECO:0000256" key="2">
    <source>
        <dbReference type="ARBA" id="ARBA00022679"/>
    </source>
</evidence>
<evidence type="ECO:0000259" key="9">
    <source>
        <dbReference type="Pfam" id="PF01743"/>
    </source>
</evidence>
<dbReference type="CDD" id="cd05398">
    <property type="entry name" value="NT_ClassII-CCAase"/>
    <property type="match status" value="1"/>
</dbReference>
<keyword evidence="6" id="KW-0547">Nucleotide-binding</keyword>
<dbReference type="EMBL" id="JBHUII010000001">
    <property type="protein sequence ID" value="MFD2204285.1"/>
    <property type="molecule type" value="Genomic_DNA"/>
</dbReference>